<dbReference type="Gene3D" id="3.30.700.10">
    <property type="entry name" value="Glycoprotein, Type 4 Pilin"/>
    <property type="match status" value="1"/>
</dbReference>
<keyword evidence="1" id="KW-0812">Transmembrane</keyword>
<feature type="transmembrane region" description="Helical" evidence="1">
    <location>
        <begin position="20"/>
        <end position="41"/>
    </location>
</feature>
<dbReference type="STRING" id="1747903.ASR47_1005221"/>
<gene>
    <name evidence="2" type="ORF">ASR47_1005221</name>
</gene>
<reference evidence="2 3" key="1">
    <citation type="submission" date="2016-04" db="EMBL/GenBank/DDBJ databases">
        <title>Draft genome sequence of Janthinobacterium psychrotolerans sp. nov., isolated from freshwater sediments in Denmark.</title>
        <authorList>
            <person name="Gong X."/>
            <person name="Skrivergaard S."/>
            <person name="Korsgaard B.S."/>
            <person name="Schreiber L."/>
            <person name="Marshall I.P."/>
            <person name="Finster K."/>
            <person name="Schramm A."/>
        </authorList>
    </citation>
    <scope>NUCLEOTIDE SEQUENCE [LARGE SCALE GENOMIC DNA]</scope>
    <source>
        <strain evidence="2 3">S3-2</strain>
    </source>
</reference>
<dbReference type="EMBL" id="LOCQ01000058">
    <property type="protein sequence ID" value="OBV38267.1"/>
    <property type="molecule type" value="Genomic_DNA"/>
</dbReference>
<proteinExistence type="predicted"/>
<keyword evidence="3" id="KW-1185">Reference proteome</keyword>
<keyword evidence="1" id="KW-1133">Transmembrane helix</keyword>
<dbReference type="Proteomes" id="UP000092713">
    <property type="component" value="Unassembled WGS sequence"/>
</dbReference>
<evidence type="ECO:0000313" key="2">
    <source>
        <dbReference type="EMBL" id="OBV38267.1"/>
    </source>
</evidence>
<dbReference type="InterPro" id="IPR012902">
    <property type="entry name" value="N_methyl_site"/>
</dbReference>
<sequence>MTGRMPISQKLVRGQWAGQGFTLFELAVVVAVIGILIVVLLSRVAFYRDEAERLAYEQTLTALRTEVQMQTYALMIAGRPKEIPALAGQNPMNWLSQKPANYLGEFYSPDVKKLVTGNWFFDRSDGKLVYLLNQSNTFDAKGFDLLQFKVSLSQGAEVALAGGAAKVELVLLVSKKVPQSSH</sequence>
<protein>
    <submittedName>
        <fullName evidence="2">General secretion pathway protein G</fullName>
    </submittedName>
</protein>
<dbReference type="NCBIfam" id="TIGR02532">
    <property type="entry name" value="IV_pilin_GFxxxE"/>
    <property type="match status" value="1"/>
</dbReference>
<evidence type="ECO:0000313" key="3">
    <source>
        <dbReference type="Proteomes" id="UP000092713"/>
    </source>
</evidence>
<name>A0A1A7BXM3_9BURK</name>
<dbReference type="AlphaFoldDB" id="A0A1A7BXM3"/>
<evidence type="ECO:0000256" key="1">
    <source>
        <dbReference type="SAM" id="Phobius"/>
    </source>
</evidence>
<dbReference type="InterPro" id="IPR045584">
    <property type="entry name" value="Pilin-like"/>
</dbReference>
<accession>A0A1A7BXM3</accession>
<dbReference type="OrthoDB" id="5405523at2"/>
<organism evidence="2 3">
    <name type="scientific">Janthinobacterium psychrotolerans</name>
    <dbReference type="NCBI Taxonomy" id="1747903"/>
    <lineage>
        <taxon>Bacteria</taxon>
        <taxon>Pseudomonadati</taxon>
        <taxon>Pseudomonadota</taxon>
        <taxon>Betaproteobacteria</taxon>
        <taxon>Burkholderiales</taxon>
        <taxon>Oxalobacteraceae</taxon>
        <taxon>Janthinobacterium</taxon>
    </lineage>
</organism>
<comment type="caution">
    <text evidence="2">The sequence shown here is derived from an EMBL/GenBank/DDBJ whole genome shotgun (WGS) entry which is preliminary data.</text>
</comment>
<keyword evidence="1" id="KW-0472">Membrane</keyword>
<dbReference type="SUPFAM" id="SSF54523">
    <property type="entry name" value="Pili subunits"/>
    <property type="match status" value="1"/>
</dbReference>